<dbReference type="GeneID" id="110428182"/>
<feature type="transmembrane region" description="Helical" evidence="2">
    <location>
        <begin position="290"/>
        <end position="308"/>
    </location>
</feature>
<dbReference type="PANTHER" id="PTHR24128">
    <property type="entry name" value="HOMEOBOX PROTEIN WARIAI"/>
    <property type="match status" value="1"/>
</dbReference>
<dbReference type="Proteomes" id="UP000504621">
    <property type="component" value="Unplaced"/>
</dbReference>
<dbReference type="InterPro" id="IPR002110">
    <property type="entry name" value="Ankyrin_rpt"/>
</dbReference>
<keyword evidence="2" id="KW-0472">Membrane</keyword>
<keyword evidence="2" id="KW-0812">Transmembrane</keyword>
<sequence length="442" mass="48877">MDDRLIEASQQGDIDVLYELIREDAHVLRRIDEIVFVDTPLHIAASSGHASFVMEMMNLMPSFSQKLNKSGLSPMHLAMLNGNLELVLSFLELDCDLVRVKGRGGLTPLHLAVKYGNIDLLASFLVACPKSIEDLSVHGETALHIAVKYNMLEALAVLVGWLQRVCHEDALKWRVKIPNRKDDQGKTVLDIAASNNQLEFIKLLSEINAQNSKGRRLTASSTIQHKVKLFWRRMAKKMRYCGRNRDLLKASSPESRKTLTNYLRSKTSFDEKLAVFITRHKLKISDDARSALLVVVGLLVAATFPAIFSPPGSVRQGDNENPSTVTVTNSTASGRPPLAGTVVMDSGTFLYFSMYNSGVLHAAVCLTGLLLPDGFLGAISMILLLVLLSCYDVSIQIISPDDGVVRMVDSLLLTSMYMTVVFVLAMHEGGKRKLRRLCYGTD</sequence>
<feature type="transmembrane region" description="Helical" evidence="2">
    <location>
        <begin position="378"/>
        <end position="398"/>
    </location>
</feature>
<dbReference type="Pfam" id="PF12796">
    <property type="entry name" value="Ank_2"/>
    <property type="match status" value="2"/>
</dbReference>
<evidence type="ECO:0000256" key="2">
    <source>
        <dbReference type="SAM" id="Phobius"/>
    </source>
</evidence>
<organism evidence="3 4">
    <name type="scientific">Herrania umbratica</name>
    <dbReference type="NCBI Taxonomy" id="108875"/>
    <lineage>
        <taxon>Eukaryota</taxon>
        <taxon>Viridiplantae</taxon>
        <taxon>Streptophyta</taxon>
        <taxon>Embryophyta</taxon>
        <taxon>Tracheophyta</taxon>
        <taxon>Spermatophyta</taxon>
        <taxon>Magnoliopsida</taxon>
        <taxon>eudicotyledons</taxon>
        <taxon>Gunneridae</taxon>
        <taxon>Pentapetalae</taxon>
        <taxon>rosids</taxon>
        <taxon>malvids</taxon>
        <taxon>Malvales</taxon>
        <taxon>Malvaceae</taxon>
        <taxon>Byttnerioideae</taxon>
        <taxon>Herrania</taxon>
    </lineage>
</organism>
<feature type="transmembrane region" description="Helical" evidence="2">
    <location>
        <begin position="349"/>
        <end position="371"/>
    </location>
</feature>
<keyword evidence="3" id="KW-1185">Reference proteome</keyword>
<evidence type="ECO:0000256" key="1">
    <source>
        <dbReference type="PROSITE-ProRule" id="PRU00023"/>
    </source>
</evidence>
<reference evidence="4" key="1">
    <citation type="submission" date="2025-08" db="UniProtKB">
        <authorList>
            <consortium name="RefSeq"/>
        </authorList>
    </citation>
    <scope>IDENTIFICATION</scope>
    <source>
        <tissue evidence="4">Leaf</tissue>
    </source>
</reference>
<feature type="repeat" description="ANK" evidence="1">
    <location>
        <begin position="70"/>
        <end position="97"/>
    </location>
</feature>
<dbReference type="PANTHER" id="PTHR24128:SF86">
    <property type="entry name" value="ALPHA-LATROTOXIN-LHE1A-LIKE"/>
    <property type="match status" value="1"/>
</dbReference>
<dbReference type="Gene3D" id="1.25.40.20">
    <property type="entry name" value="Ankyrin repeat-containing domain"/>
    <property type="match status" value="1"/>
</dbReference>
<dbReference type="RefSeq" id="XP_021299603.1">
    <property type="nucleotide sequence ID" value="XM_021443928.1"/>
</dbReference>
<evidence type="ECO:0000313" key="3">
    <source>
        <dbReference type="Proteomes" id="UP000504621"/>
    </source>
</evidence>
<evidence type="ECO:0000313" key="4">
    <source>
        <dbReference type="RefSeq" id="XP_021299603.1"/>
    </source>
</evidence>
<feature type="transmembrane region" description="Helical" evidence="2">
    <location>
        <begin position="404"/>
        <end position="426"/>
    </location>
</feature>
<proteinExistence type="predicted"/>
<dbReference type="AlphaFoldDB" id="A0A6J1BKH1"/>
<accession>A0A6J1BKH1</accession>
<feature type="repeat" description="ANK" evidence="1">
    <location>
        <begin position="104"/>
        <end position="126"/>
    </location>
</feature>
<gene>
    <name evidence="4" type="primary">LOC110428182</name>
</gene>
<dbReference type="PROSITE" id="PS50088">
    <property type="entry name" value="ANK_REPEAT"/>
    <property type="match status" value="2"/>
</dbReference>
<dbReference type="SUPFAM" id="SSF48403">
    <property type="entry name" value="Ankyrin repeat"/>
    <property type="match status" value="1"/>
</dbReference>
<dbReference type="OrthoDB" id="1061329at2759"/>
<dbReference type="SMART" id="SM00248">
    <property type="entry name" value="ANK"/>
    <property type="match status" value="5"/>
</dbReference>
<keyword evidence="1" id="KW-0040">ANK repeat</keyword>
<protein>
    <submittedName>
        <fullName evidence="4">Ankyrin repeat-containing protein BDA1-like</fullName>
    </submittedName>
</protein>
<dbReference type="PROSITE" id="PS50297">
    <property type="entry name" value="ANK_REP_REGION"/>
    <property type="match status" value="2"/>
</dbReference>
<name>A0A6J1BKH1_9ROSI</name>
<keyword evidence="2" id="KW-1133">Transmembrane helix</keyword>
<dbReference type="InterPro" id="IPR036770">
    <property type="entry name" value="Ankyrin_rpt-contain_sf"/>
</dbReference>